<comment type="caution">
    <text evidence="7">The sequence shown here is derived from an EMBL/GenBank/DDBJ whole genome shotgun (WGS) entry which is preliminary data.</text>
</comment>
<comment type="similarity">
    <text evidence="5">Belongs to the class I-like SAM-binding methyltransferase superfamily. RsmB/NOP family.</text>
</comment>
<dbReference type="PROSITE" id="PS51686">
    <property type="entry name" value="SAM_MT_RSMB_NOP"/>
    <property type="match status" value="1"/>
</dbReference>
<dbReference type="InterPro" id="IPR054728">
    <property type="entry name" value="RsmB-like_ferredoxin"/>
</dbReference>
<sequence length="402" mass="46080">MRFHHNLVLATVDALHNIFNDGKYADQAIQKILKRDTRWGSRDRGFIAETTYDIVRYKRLFASIAKVSEPFNKQDLWRLTSVWIVLKGHDLPAWEEYFNTPVRRIKGGLDEVRNNRKMRESIPDWLDEMGVEELGNIWEQEITALNEQAPVVLRANTLKTDVATLKEKLIAEEILTTTHERFPDALILNERANVFRTKLFTDGFFEVQDAGSQLIAAYLEPKPGERIMDACAGAGGKALHLAAMMENKGQIIATDIYQSKLNELKRRTRRAGVHNVETRLIDSTKVIKKLHNKMDAILIDAPCSGLGVLRRNPDAKWKLQPEFIENIKETQQEILQSYSKVVKSGGRMVYATCSIFPSENEMQVETFLKSEAGTDFELEKSQTLYAHRDGFDGFFMARMKKK</sequence>
<dbReference type="Proteomes" id="UP000196102">
    <property type="component" value="Unassembled WGS sequence"/>
</dbReference>
<dbReference type="InterPro" id="IPR001678">
    <property type="entry name" value="MeTrfase_RsmB-F_NOP2_dom"/>
</dbReference>
<organism evidence="7 8">
    <name type="scientific">Nonlabens dokdonensis</name>
    <dbReference type="NCBI Taxonomy" id="328515"/>
    <lineage>
        <taxon>Bacteria</taxon>
        <taxon>Pseudomonadati</taxon>
        <taxon>Bacteroidota</taxon>
        <taxon>Flavobacteriia</taxon>
        <taxon>Flavobacteriales</taxon>
        <taxon>Flavobacteriaceae</taxon>
        <taxon>Nonlabens</taxon>
    </lineage>
</organism>
<proteinExistence type="inferred from homology"/>
<dbReference type="GO" id="GO:0001510">
    <property type="term" value="P:RNA methylation"/>
    <property type="evidence" value="ECO:0007669"/>
    <property type="project" value="InterPro"/>
</dbReference>
<dbReference type="InterPro" id="IPR023267">
    <property type="entry name" value="RCMT"/>
</dbReference>
<name>A0A1Z8AX52_9FLAO</name>
<dbReference type="PANTHER" id="PTHR22807:SF53">
    <property type="entry name" value="RIBOSOMAL RNA SMALL SUBUNIT METHYLTRANSFERASE B-RELATED"/>
    <property type="match status" value="1"/>
</dbReference>
<reference evidence="8" key="1">
    <citation type="journal article" date="2017" name="Proc. Natl. Acad. Sci. U.S.A.">
        <title>Simulation of Deepwater Horizon oil plume reveals substrate specialization within a complex community of hydrocarbon-degraders.</title>
        <authorList>
            <person name="Hu P."/>
            <person name="Dubinsky E.A."/>
            <person name="Probst A.J."/>
            <person name="Wang J."/>
            <person name="Sieber C.M.K."/>
            <person name="Tom L.M."/>
            <person name="Gardinali P."/>
            <person name="Banfield J.F."/>
            <person name="Atlas R.M."/>
            <person name="Andersen G.L."/>
        </authorList>
    </citation>
    <scope>NUCLEOTIDE SEQUENCE [LARGE SCALE GENOMIC DNA]</scope>
</reference>
<dbReference type="Gene3D" id="3.40.50.150">
    <property type="entry name" value="Vaccinia Virus protein VP39"/>
    <property type="match status" value="1"/>
</dbReference>
<evidence type="ECO:0000313" key="8">
    <source>
        <dbReference type="Proteomes" id="UP000196102"/>
    </source>
</evidence>
<accession>A0A1Z8AX52</accession>
<feature type="active site" description="Nucleophile" evidence="5">
    <location>
        <position position="353"/>
    </location>
</feature>
<keyword evidence="1 5" id="KW-0489">Methyltransferase</keyword>
<evidence type="ECO:0000256" key="2">
    <source>
        <dbReference type="ARBA" id="ARBA00022679"/>
    </source>
</evidence>
<dbReference type="CDD" id="cd02440">
    <property type="entry name" value="AdoMet_MTases"/>
    <property type="match status" value="1"/>
</dbReference>
<evidence type="ECO:0000256" key="5">
    <source>
        <dbReference type="PROSITE-ProRule" id="PRU01023"/>
    </source>
</evidence>
<keyword evidence="2 5" id="KW-0808">Transferase</keyword>
<dbReference type="PANTHER" id="PTHR22807">
    <property type="entry name" value="NOP2 YEAST -RELATED NOL1/NOP2/FMU SUN DOMAIN-CONTAINING"/>
    <property type="match status" value="1"/>
</dbReference>
<dbReference type="Pfam" id="PF22458">
    <property type="entry name" value="RsmF-B_ferredox"/>
    <property type="match status" value="1"/>
</dbReference>
<keyword evidence="4 5" id="KW-0694">RNA-binding</keyword>
<dbReference type="GO" id="GO:0003723">
    <property type="term" value="F:RNA binding"/>
    <property type="evidence" value="ECO:0007669"/>
    <property type="project" value="UniProtKB-UniRule"/>
</dbReference>
<feature type="binding site" evidence="5">
    <location>
        <position position="255"/>
    </location>
    <ligand>
        <name>S-adenosyl-L-methionine</name>
        <dbReference type="ChEBI" id="CHEBI:59789"/>
    </ligand>
</feature>
<dbReference type="InterPro" id="IPR049560">
    <property type="entry name" value="MeTrfase_RsmB-F_NOP2_cat"/>
</dbReference>
<feature type="binding site" evidence="5">
    <location>
        <position position="300"/>
    </location>
    <ligand>
        <name>S-adenosyl-L-methionine</name>
        <dbReference type="ChEBI" id="CHEBI:59789"/>
    </ligand>
</feature>
<dbReference type="SUPFAM" id="SSF53335">
    <property type="entry name" value="S-adenosyl-L-methionine-dependent methyltransferases"/>
    <property type="match status" value="1"/>
</dbReference>
<gene>
    <name evidence="7" type="ORF">A9Q93_07355</name>
</gene>
<evidence type="ECO:0000256" key="4">
    <source>
        <dbReference type="ARBA" id="ARBA00022884"/>
    </source>
</evidence>
<evidence type="ECO:0000256" key="3">
    <source>
        <dbReference type="ARBA" id="ARBA00022691"/>
    </source>
</evidence>
<dbReference type="Pfam" id="PF01189">
    <property type="entry name" value="Methyltr_RsmB-F"/>
    <property type="match status" value="1"/>
</dbReference>
<feature type="binding site" evidence="5">
    <location>
        <position position="282"/>
    </location>
    <ligand>
        <name>S-adenosyl-L-methionine</name>
        <dbReference type="ChEBI" id="CHEBI:59789"/>
    </ligand>
</feature>
<evidence type="ECO:0000256" key="1">
    <source>
        <dbReference type="ARBA" id="ARBA00022603"/>
    </source>
</evidence>
<evidence type="ECO:0000313" key="7">
    <source>
        <dbReference type="EMBL" id="OUS14912.1"/>
    </source>
</evidence>
<protein>
    <submittedName>
        <fullName evidence="7">RNA methyltransferase</fullName>
    </submittedName>
</protein>
<evidence type="ECO:0000259" key="6">
    <source>
        <dbReference type="PROSITE" id="PS51686"/>
    </source>
</evidence>
<feature type="domain" description="SAM-dependent MTase RsmB/NOP-type" evidence="6">
    <location>
        <begin position="141"/>
        <end position="402"/>
    </location>
</feature>
<dbReference type="GO" id="GO:0008173">
    <property type="term" value="F:RNA methyltransferase activity"/>
    <property type="evidence" value="ECO:0007669"/>
    <property type="project" value="InterPro"/>
</dbReference>
<dbReference type="RefSeq" id="WP_303686765.1">
    <property type="nucleotide sequence ID" value="NZ_CAJXYO010000033.1"/>
</dbReference>
<comment type="caution">
    <text evidence="5">Lacks conserved residue(s) required for the propagation of feature annotation.</text>
</comment>
<keyword evidence="3 5" id="KW-0949">S-adenosyl-L-methionine</keyword>
<dbReference type="PRINTS" id="PR02008">
    <property type="entry name" value="RCMTFAMILY"/>
</dbReference>
<dbReference type="AlphaFoldDB" id="A0A1Z8AX52"/>
<dbReference type="EMBL" id="MAAX01000113">
    <property type="protein sequence ID" value="OUS14912.1"/>
    <property type="molecule type" value="Genomic_DNA"/>
</dbReference>
<dbReference type="InterPro" id="IPR029063">
    <property type="entry name" value="SAM-dependent_MTases_sf"/>
</dbReference>